<dbReference type="KEGG" id="kro:BVG79_02110"/>
<feature type="transmembrane region" description="Helical" evidence="8">
    <location>
        <begin position="228"/>
        <end position="248"/>
    </location>
</feature>
<evidence type="ECO:0000256" key="6">
    <source>
        <dbReference type="ARBA" id="ARBA00022989"/>
    </source>
</evidence>
<evidence type="ECO:0000256" key="3">
    <source>
        <dbReference type="ARBA" id="ARBA00022448"/>
    </source>
</evidence>
<dbReference type="GO" id="GO:0055085">
    <property type="term" value="P:transmembrane transport"/>
    <property type="evidence" value="ECO:0007669"/>
    <property type="project" value="InterPro"/>
</dbReference>
<dbReference type="InterPro" id="IPR038770">
    <property type="entry name" value="Na+/solute_symporter_sf"/>
</dbReference>
<evidence type="ECO:0000256" key="4">
    <source>
        <dbReference type="ARBA" id="ARBA00022475"/>
    </source>
</evidence>
<dbReference type="OrthoDB" id="9810457at2"/>
<dbReference type="PANTHER" id="PTHR36838:SF3">
    <property type="entry name" value="TRANSPORTER AUXIN EFFLUX CARRIER EC FAMILY"/>
    <property type="match status" value="1"/>
</dbReference>
<dbReference type="EMBL" id="CP019937">
    <property type="protein sequence ID" value="ARO15450.1"/>
    <property type="molecule type" value="Genomic_DNA"/>
</dbReference>
<feature type="transmembrane region" description="Helical" evidence="8">
    <location>
        <begin position="65"/>
        <end position="83"/>
    </location>
</feature>
<feature type="transmembrane region" description="Helical" evidence="8">
    <location>
        <begin position="95"/>
        <end position="114"/>
    </location>
</feature>
<dbReference type="InterPro" id="IPR004776">
    <property type="entry name" value="Mem_transp_PIN-like"/>
</dbReference>
<name>A0A1W6P294_9RHOB</name>
<feature type="transmembrane region" description="Helical" evidence="8">
    <location>
        <begin position="287"/>
        <end position="306"/>
    </location>
</feature>
<sequence>MLAIIDVILPVFLVIGVGYVVAWRGGMSESAIAGLMRFAQGFALPCVLFRGVSQLDLAASFSPPLMISFYLPATICFVVGIIGARLMGRPIEDSIAIGFACLFSNAVLLGLPITDRAYGHESMETVLAIVSMHSPFAYFVGITAMEIVRNRGQRPIVVAKTVAKSIFRNNLVIGVLAGVAVNLAGIPVHHTIGDTMDLIGRAAVPAALFGLGGVLYRLRPEGDIRLMAMVCAVSLVLHPALTFFFGVRFDMTGIPLQTMILTAAMAPGVNAYLFADMYGVGRRVNASAVLVATMLSILTLPAWILILG</sequence>
<protein>
    <submittedName>
        <fullName evidence="9">Auxin efflux carrier family protein</fullName>
    </submittedName>
</protein>
<reference evidence="9 10" key="1">
    <citation type="submission" date="2017-02" db="EMBL/GenBank/DDBJ databases">
        <title>Ketogulonicigenium robustum SPU B003 Genome sequencing and assembly.</title>
        <authorList>
            <person name="Li Y."/>
            <person name="Liu L."/>
            <person name="Wang C."/>
            <person name="Zhang M."/>
            <person name="Zhang T."/>
            <person name="Zhang Y."/>
        </authorList>
    </citation>
    <scope>NUCLEOTIDE SEQUENCE [LARGE SCALE GENOMIC DNA]</scope>
    <source>
        <strain evidence="9 10">SPU_B003</strain>
    </source>
</reference>
<dbReference type="PANTHER" id="PTHR36838">
    <property type="entry name" value="AUXIN EFFLUX CARRIER FAMILY PROTEIN"/>
    <property type="match status" value="1"/>
</dbReference>
<organism evidence="9 10">
    <name type="scientific">Ketogulonicigenium robustum</name>
    <dbReference type="NCBI Taxonomy" id="92947"/>
    <lineage>
        <taxon>Bacteria</taxon>
        <taxon>Pseudomonadati</taxon>
        <taxon>Pseudomonadota</taxon>
        <taxon>Alphaproteobacteria</taxon>
        <taxon>Rhodobacterales</taxon>
        <taxon>Roseobacteraceae</taxon>
        <taxon>Ketogulonicigenium</taxon>
    </lineage>
</organism>
<accession>A0A1W6P294</accession>
<keyword evidence="10" id="KW-1185">Reference proteome</keyword>
<dbReference type="GO" id="GO:0005886">
    <property type="term" value="C:plasma membrane"/>
    <property type="evidence" value="ECO:0007669"/>
    <property type="project" value="UniProtKB-SubCell"/>
</dbReference>
<dbReference type="AlphaFoldDB" id="A0A1W6P294"/>
<dbReference type="Gene3D" id="1.20.1530.20">
    <property type="match status" value="2"/>
</dbReference>
<feature type="transmembrane region" description="Helical" evidence="8">
    <location>
        <begin position="6"/>
        <end position="23"/>
    </location>
</feature>
<dbReference type="STRING" id="92947.BVG79_02110"/>
<dbReference type="Proteomes" id="UP000242447">
    <property type="component" value="Chromosome"/>
</dbReference>
<evidence type="ECO:0000256" key="5">
    <source>
        <dbReference type="ARBA" id="ARBA00022692"/>
    </source>
</evidence>
<keyword evidence="4" id="KW-1003">Cell membrane</keyword>
<gene>
    <name evidence="9" type="ORF">BVG79_02110</name>
</gene>
<dbReference type="RefSeq" id="WP_085786847.1">
    <property type="nucleotide sequence ID" value="NZ_CP019937.1"/>
</dbReference>
<keyword evidence="7 8" id="KW-0472">Membrane</keyword>
<evidence type="ECO:0000256" key="7">
    <source>
        <dbReference type="ARBA" id="ARBA00023136"/>
    </source>
</evidence>
<evidence type="ECO:0000256" key="8">
    <source>
        <dbReference type="SAM" id="Phobius"/>
    </source>
</evidence>
<keyword evidence="3" id="KW-0813">Transport</keyword>
<keyword evidence="6 8" id="KW-1133">Transmembrane helix</keyword>
<feature type="transmembrane region" description="Helical" evidence="8">
    <location>
        <begin position="169"/>
        <end position="192"/>
    </location>
</feature>
<comment type="similarity">
    <text evidence="2">Belongs to the auxin efflux carrier (TC 2.A.69) family.</text>
</comment>
<comment type="subcellular location">
    <subcellularLocation>
        <location evidence="1">Cell membrane</location>
        <topology evidence="1">Multi-pass membrane protein</topology>
    </subcellularLocation>
</comment>
<proteinExistence type="inferred from homology"/>
<keyword evidence="5 8" id="KW-0812">Transmembrane</keyword>
<feature type="transmembrane region" description="Helical" evidence="8">
    <location>
        <begin position="126"/>
        <end position="148"/>
    </location>
</feature>
<feature type="transmembrane region" description="Helical" evidence="8">
    <location>
        <begin position="198"/>
        <end position="216"/>
    </location>
</feature>
<evidence type="ECO:0000256" key="1">
    <source>
        <dbReference type="ARBA" id="ARBA00004651"/>
    </source>
</evidence>
<evidence type="ECO:0000256" key="2">
    <source>
        <dbReference type="ARBA" id="ARBA00010145"/>
    </source>
</evidence>
<dbReference type="Pfam" id="PF03547">
    <property type="entry name" value="Mem_trans"/>
    <property type="match status" value="1"/>
</dbReference>
<evidence type="ECO:0000313" key="9">
    <source>
        <dbReference type="EMBL" id="ARO15450.1"/>
    </source>
</evidence>
<feature type="transmembrane region" description="Helical" evidence="8">
    <location>
        <begin position="254"/>
        <end position="275"/>
    </location>
</feature>
<evidence type="ECO:0000313" key="10">
    <source>
        <dbReference type="Proteomes" id="UP000242447"/>
    </source>
</evidence>